<evidence type="ECO:0000256" key="1">
    <source>
        <dbReference type="SAM" id="Coils"/>
    </source>
</evidence>
<keyword evidence="3" id="KW-1185">Reference proteome</keyword>
<name>A0AAV7I1S6_COTGL</name>
<dbReference type="EMBL" id="JAHXZJ010001492">
    <property type="protein sequence ID" value="KAH0552066.1"/>
    <property type="molecule type" value="Genomic_DNA"/>
</dbReference>
<gene>
    <name evidence="2" type="ORF">KQX54_004907</name>
</gene>
<evidence type="ECO:0000313" key="3">
    <source>
        <dbReference type="Proteomes" id="UP000826195"/>
    </source>
</evidence>
<dbReference type="Proteomes" id="UP000826195">
    <property type="component" value="Unassembled WGS sequence"/>
</dbReference>
<protein>
    <submittedName>
        <fullName evidence="2">Uncharacterized protein</fullName>
    </submittedName>
</protein>
<dbReference type="AlphaFoldDB" id="A0AAV7I1S6"/>
<evidence type="ECO:0000313" key="2">
    <source>
        <dbReference type="EMBL" id="KAH0552066.1"/>
    </source>
</evidence>
<keyword evidence="1" id="KW-0175">Coiled coil</keyword>
<comment type="caution">
    <text evidence="2">The sequence shown here is derived from an EMBL/GenBank/DDBJ whole genome shotgun (WGS) entry which is preliminary data.</text>
</comment>
<reference evidence="2 3" key="1">
    <citation type="journal article" date="2021" name="J. Hered.">
        <title>A chromosome-level genome assembly of the parasitoid wasp, Cotesia glomerata (Hymenoptera: Braconidae).</title>
        <authorList>
            <person name="Pinto B.J."/>
            <person name="Weis J.J."/>
            <person name="Gamble T."/>
            <person name="Ode P.J."/>
            <person name="Paul R."/>
            <person name="Zaspel J.M."/>
        </authorList>
    </citation>
    <scope>NUCLEOTIDE SEQUENCE [LARGE SCALE GENOMIC DNA]</scope>
    <source>
        <strain evidence="2">CgM1</strain>
    </source>
</reference>
<feature type="coiled-coil region" evidence="1">
    <location>
        <begin position="186"/>
        <end position="213"/>
    </location>
</feature>
<sequence>MICRVILKIKERKKRLDINKHNMHAAIDKYLLAMRAAISNHQKGQTQFNIDKRRTSIKLILKNLIYRRTFGLFIPADEKISMDKLIAEDINLRELAHAYEKNIIQGELKTKVLKYDDKSITYYDFIMSCFDDIQIRLIVKNKSLIDAFKNTFPNPNVPSFVMEFRDRRNFPSYSMESFNADYFFLRRQILIRIEKTSRKVEQLEALKKIENLRKAIPLPYELVITIVEYFNYQDFKNFIQAFYL</sequence>
<proteinExistence type="predicted"/>
<organism evidence="2 3">
    <name type="scientific">Cotesia glomerata</name>
    <name type="common">Lepidopteran parasitic wasp</name>
    <name type="synonym">Apanteles glomeratus</name>
    <dbReference type="NCBI Taxonomy" id="32391"/>
    <lineage>
        <taxon>Eukaryota</taxon>
        <taxon>Metazoa</taxon>
        <taxon>Ecdysozoa</taxon>
        <taxon>Arthropoda</taxon>
        <taxon>Hexapoda</taxon>
        <taxon>Insecta</taxon>
        <taxon>Pterygota</taxon>
        <taxon>Neoptera</taxon>
        <taxon>Endopterygota</taxon>
        <taxon>Hymenoptera</taxon>
        <taxon>Apocrita</taxon>
        <taxon>Ichneumonoidea</taxon>
        <taxon>Braconidae</taxon>
        <taxon>Microgastrinae</taxon>
        <taxon>Cotesia</taxon>
    </lineage>
</organism>
<accession>A0AAV7I1S6</accession>